<dbReference type="AlphaFoldDB" id="A0A1H6MFI2"/>
<dbReference type="Pfam" id="PF01370">
    <property type="entry name" value="Epimerase"/>
    <property type="match status" value="1"/>
</dbReference>
<keyword evidence="3" id="KW-1185">Reference proteome</keyword>
<dbReference type="Gene3D" id="3.40.50.720">
    <property type="entry name" value="NAD(P)-binding Rossmann-like Domain"/>
    <property type="match status" value="1"/>
</dbReference>
<dbReference type="InterPro" id="IPR051783">
    <property type="entry name" value="NAD(P)-dependent_oxidoreduct"/>
</dbReference>
<evidence type="ECO:0000313" key="3">
    <source>
        <dbReference type="Proteomes" id="UP000199634"/>
    </source>
</evidence>
<dbReference type="GO" id="GO:0005737">
    <property type="term" value="C:cytoplasm"/>
    <property type="evidence" value="ECO:0007669"/>
    <property type="project" value="TreeGrafter"/>
</dbReference>
<organism evidence="2 3">
    <name type="scientific">Paenimyroides marinum</name>
    <dbReference type="NCBI Taxonomy" id="1159016"/>
    <lineage>
        <taxon>Bacteria</taxon>
        <taxon>Pseudomonadati</taxon>
        <taxon>Bacteroidota</taxon>
        <taxon>Flavobacteriia</taxon>
        <taxon>Flavobacteriales</taxon>
        <taxon>Flavobacteriaceae</taxon>
        <taxon>Paenimyroides</taxon>
    </lineage>
</organism>
<dbReference type="Proteomes" id="UP000199634">
    <property type="component" value="Unassembled WGS sequence"/>
</dbReference>
<evidence type="ECO:0000313" key="2">
    <source>
        <dbReference type="EMBL" id="SEI00336.1"/>
    </source>
</evidence>
<dbReference type="GO" id="GO:0004029">
    <property type="term" value="F:aldehyde dehydrogenase (NAD+) activity"/>
    <property type="evidence" value="ECO:0007669"/>
    <property type="project" value="TreeGrafter"/>
</dbReference>
<protein>
    <submittedName>
        <fullName evidence="2">NAD dependent epimerase/dehydratase family protein</fullName>
    </submittedName>
</protein>
<name>A0A1H6MFI2_9FLAO</name>
<dbReference type="STRING" id="1159016.SAMN02927937_02667"/>
<dbReference type="SUPFAM" id="SSF51735">
    <property type="entry name" value="NAD(P)-binding Rossmann-fold domains"/>
    <property type="match status" value="1"/>
</dbReference>
<dbReference type="PANTHER" id="PTHR48079:SF6">
    <property type="entry name" value="NAD(P)-BINDING DOMAIN-CONTAINING PROTEIN-RELATED"/>
    <property type="match status" value="1"/>
</dbReference>
<sequence>MKRIFITGITGLLGTNLANALLDLNYEVTAIIRNPDKYIGKRTGNLNLVQMDLWGDYDKYLNEADIVVHIAAETGTHLIKYADYERTNYDATIRLFEKAKEQKVAQFIFISSANTIGYGSLKALGNETKKIQKPFAKLFYAQSKLQAEKYLFTQNQEIQVKILNPTFMIGAYDSKPSSGKIILMGLKKRIVFYPPGGKNFVPVKDVVNAIINAFHKGASGEKYLIAGTNLSYKTFFKELRSISNQKQILIPIPKFLLLTVGSFGSFMRKLNIETSLSSSNMKTLCVKNYYTNQKSIQELNVQYSSLNNAIKEAIDYFEQNPN</sequence>
<accession>A0A1H6MFI2</accession>
<dbReference type="InterPro" id="IPR036291">
    <property type="entry name" value="NAD(P)-bd_dom_sf"/>
</dbReference>
<dbReference type="EMBL" id="FNXE01000054">
    <property type="protein sequence ID" value="SEI00336.1"/>
    <property type="molecule type" value="Genomic_DNA"/>
</dbReference>
<dbReference type="InterPro" id="IPR001509">
    <property type="entry name" value="Epimerase_deHydtase"/>
</dbReference>
<evidence type="ECO:0000259" key="1">
    <source>
        <dbReference type="Pfam" id="PF01370"/>
    </source>
</evidence>
<dbReference type="OrthoDB" id="9803111at2"/>
<dbReference type="PANTHER" id="PTHR48079">
    <property type="entry name" value="PROTEIN YEEZ"/>
    <property type="match status" value="1"/>
</dbReference>
<feature type="domain" description="NAD-dependent epimerase/dehydratase" evidence="1">
    <location>
        <begin position="4"/>
        <end position="226"/>
    </location>
</feature>
<reference evidence="2 3" key="1">
    <citation type="submission" date="2016-10" db="EMBL/GenBank/DDBJ databases">
        <authorList>
            <person name="de Groot N.N."/>
        </authorList>
    </citation>
    <scope>NUCLEOTIDE SEQUENCE [LARGE SCALE GENOMIC DNA]</scope>
    <source>
        <strain evidence="2 3">CGMCC 1.10825</strain>
    </source>
</reference>
<proteinExistence type="predicted"/>
<dbReference type="RefSeq" id="WP_091102170.1">
    <property type="nucleotide sequence ID" value="NZ_FNXE01000054.1"/>
</dbReference>
<gene>
    <name evidence="2" type="ORF">SAMN02927937_02667</name>
</gene>